<dbReference type="SUPFAM" id="SSF81606">
    <property type="entry name" value="PP2C-like"/>
    <property type="match status" value="1"/>
</dbReference>
<comment type="caution">
    <text evidence="4">The sequence shown here is derived from an EMBL/GenBank/DDBJ whole genome shotgun (WGS) entry which is preliminary data.</text>
</comment>
<dbReference type="Pfam" id="PF07228">
    <property type="entry name" value="SpoIIE"/>
    <property type="match status" value="1"/>
</dbReference>
<gene>
    <name evidence="4" type="ORF">B4N89_36690</name>
</gene>
<evidence type="ECO:0000313" key="4">
    <source>
        <dbReference type="EMBL" id="OPC77814.1"/>
    </source>
</evidence>
<keyword evidence="1" id="KW-0378">Hydrolase</keyword>
<evidence type="ECO:0000256" key="1">
    <source>
        <dbReference type="ARBA" id="ARBA00022801"/>
    </source>
</evidence>
<evidence type="ECO:0000313" key="5">
    <source>
        <dbReference type="Proteomes" id="UP000190037"/>
    </source>
</evidence>
<dbReference type="AlphaFoldDB" id="A0A1T3NM12"/>
<evidence type="ECO:0000259" key="3">
    <source>
        <dbReference type="SMART" id="SM00331"/>
    </source>
</evidence>
<dbReference type="PANTHER" id="PTHR43156">
    <property type="entry name" value="STAGE II SPORULATION PROTEIN E-RELATED"/>
    <property type="match status" value="1"/>
</dbReference>
<dbReference type="Proteomes" id="UP000190037">
    <property type="component" value="Unassembled WGS sequence"/>
</dbReference>
<proteinExistence type="predicted"/>
<dbReference type="GO" id="GO:0016791">
    <property type="term" value="F:phosphatase activity"/>
    <property type="evidence" value="ECO:0007669"/>
    <property type="project" value="TreeGrafter"/>
</dbReference>
<evidence type="ECO:0000256" key="2">
    <source>
        <dbReference type="SAM" id="MobiDB-lite"/>
    </source>
</evidence>
<protein>
    <recommendedName>
        <fullName evidence="3">PPM-type phosphatase domain-containing protein</fullName>
    </recommendedName>
</protein>
<accession>A0A1T3NM12</accession>
<dbReference type="SMART" id="SM00331">
    <property type="entry name" value="PP2C_SIG"/>
    <property type="match status" value="1"/>
</dbReference>
<keyword evidence="5" id="KW-1185">Reference proteome</keyword>
<name>A0A1T3NM12_9ACTN</name>
<sequence>MGPRAGPVVCDPGHTTGGGTTVYCCRSAIVCRAKGVGGVEALGAFAGAARWVGEPLLLVDGAGRVRAVNAAATTLLGAGAAGRTLASLVLDPDADVGRCLRRWRSTAEPAPATLTFRSDGPLAGPRTCLGHRTSTGGEVVVRVAASGSATVEGRADERLRRLYALSAVLAAAVSLREVAQVVREDAPSLIGVRSASLGLHLHRLFPLREGGESAAADEPWFDLDEPGGPELPSSPRGLDSDARTDASSTAAAPDVLLLTLTGHRPEPLGILRLELEAALPADEAAHVEVMAGQIAQAVSRAGLYEHEHRLAQRLQHSLLPDLPRLPELTVAARYAAGADQVAVGGDWYDLFRLPRGRIGMAIGDVAGHGLTEATEMAQLRSVLRAAALRAGDSPQEVMAEVNAFVCTYLPERTATACYLVYDPARGLLRYTNAGHMPPLLLPPTGSPRLLPGRVPLLGLPGVAPEPCGEVTIETGSALLLYTDGLIERRGQSLDEGFAFLSALVADAHDMAPDMLCRLLVDARDGSWPDDRALMAVRFEVAGSGTSCARPDWGVRDTKGPGRVMPAVG</sequence>
<feature type="region of interest" description="Disordered" evidence="2">
    <location>
        <begin position="218"/>
        <end position="245"/>
    </location>
</feature>
<dbReference type="InterPro" id="IPR036457">
    <property type="entry name" value="PPM-type-like_dom_sf"/>
</dbReference>
<dbReference type="STRING" id="159449.B4N89_36690"/>
<dbReference type="PANTHER" id="PTHR43156:SF2">
    <property type="entry name" value="STAGE II SPORULATION PROTEIN E"/>
    <property type="match status" value="1"/>
</dbReference>
<dbReference type="InterPro" id="IPR001932">
    <property type="entry name" value="PPM-type_phosphatase-like_dom"/>
</dbReference>
<reference evidence="4 5" key="1">
    <citation type="submission" date="2017-03" db="EMBL/GenBank/DDBJ databases">
        <title>Draft genome sequence of Streptomyces scabrisporus NF3, endophyte isolated from Amphipterygium adstringens.</title>
        <authorList>
            <person name="Vazquez M."/>
            <person name="Ceapa C.D."/>
            <person name="Rodriguez Luna D."/>
            <person name="Sanchez Esquivel S."/>
        </authorList>
    </citation>
    <scope>NUCLEOTIDE SEQUENCE [LARGE SCALE GENOMIC DNA]</scope>
    <source>
        <strain evidence="4 5">NF3</strain>
    </source>
</reference>
<dbReference type="InterPro" id="IPR052016">
    <property type="entry name" value="Bact_Sigma-Reg"/>
</dbReference>
<dbReference type="EMBL" id="MWQN01000003">
    <property type="protein sequence ID" value="OPC77814.1"/>
    <property type="molecule type" value="Genomic_DNA"/>
</dbReference>
<organism evidence="4 5">
    <name type="scientific">Embleya scabrispora</name>
    <dbReference type="NCBI Taxonomy" id="159449"/>
    <lineage>
        <taxon>Bacteria</taxon>
        <taxon>Bacillati</taxon>
        <taxon>Actinomycetota</taxon>
        <taxon>Actinomycetes</taxon>
        <taxon>Kitasatosporales</taxon>
        <taxon>Streptomycetaceae</taxon>
        <taxon>Embleya</taxon>
    </lineage>
</organism>
<dbReference type="Gene3D" id="3.60.40.10">
    <property type="entry name" value="PPM-type phosphatase domain"/>
    <property type="match status" value="1"/>
</dbReference>
<feature type="domain" description="PPM-type phosphatase" evidence="3">
    <location>
        <begin position="325"/>
        <end position="538"/>
    </location>
</feature>